<gene>
    <name evidence="2" type="ORF">P0Y65_20615</name>
</gene>
<dbReference type="EMBL" id="CP119312">
    <property type="protein sequence ID" value="WEK04546.1"/>
    <property type="molecule type" value="Genomic_DNA"/>
</dbReference>
<evidence type="ECO:0000256" key="1">
    <source>
        <dbReference type="SAM" id="Phobius"/>
    </source>
</evidence>
<keyword evidence="1" id="KW-1133">Transmembrane helix</keyword>
<feature type="transmembrane region" description="Helical" evidence="1">
    <location>
        <begin position="6"/>
        <end position="28"/>
    </location>
</feature>
<reference evidence="2" key="1">
    <citation type="submission" date="2023-03" db="EMBL/GenBank/DDBJ databases">
        <title>Andean soil-derived lignocellulolytic bacterial consortium as a source of novel taxa and putative plastic-active enzymes.</title>
        <authorList>
            <person name="Diaz-Garcia L."/>
            <person name="Chuvochina M."/>
            <person name="Feuerriegel G."/>
            <person name="Bunk B."/>
            <person name="Sproer C."/>
            <person name="Streit W.R."/>
            <person name="Rodriguez L.M."/>
            <person name="Overmann J."/>
            <person name="Jimenez D.J."/>
        </authorList>
    </citation>
    <scope>NUCLEOTIDE SEQUENCE</scope>
    <source>
        <strain evidence="2">MAG 4196</strain>
    </source>
</reference>
<evidence type="ECO:0000313" key="2">
    <source>
        <dbReference type="EMBL" id="WEK04546.1"/>
    </source>
</evidence>
<keyword evidence="1" id="KW-0472">Membrane</keyword>
<proteinExistence type="predicted"/>
<name>A0AAJ5VUU9_9HYPH</name>
<dbReference type="AlphaFoldDB" id="A0AAJ5VUU9"/>
<protein>
    <submittedName>
        <fullName evidence="2">Uncharacterized protein</fullName>
    </submittedName>
</protein>
<accession>A0AAJ5VUU9</accession>
<dbReference type="Proteomes" id="UP001217476">
    <property type="component" value="Chromosome"/>
</dbReference>
<sequence length="176" mass="19208">MDGWTDVISAGANVVTAVVAVVGGLWAYGQHRAAQAMKGQPLLHVHSVEKPVRSGSDQIWRVSLIATATDSNDWLRWARIGLDRSKKTEACLEADAYEYNTAGSSVLRPFDDMPFESYLLKVDVDFPFAPGKAGQISQVIFVRAPNGTVEVTLNAYFEPKGAGGHHKVPISIYLYD</sequence>
<evidence type="ECO:0000313" key="3">
    <source>
        <dbReference type="Proteomes" id="UP001217476"/>
    </source>
</evidence>
<keyword evidence="1" id="KW-0812">Transmembrane</keyword>
<organism evidence="2 3">
    <name type="scientific">Candidatus Devosia phytovorans</name>
    <dbReference type="NCBI Taxonomy" id="3121372"/>
    <lineage>
        <taxon>Bacteria</taxon>
        <taxon>Pseudomonadati</taxon>
        <taxon>Pseudomonadota</taxon>
        <taxon>Alphaproteobacteria</taxon>
        <taxon>Hyphomicrobiales</taxon>
        <taxon>Devosiaceae</taxon>
        <taxon>Devosia</taxon>
    </lineage>
</organism>